<dbReference type="Gene3D" id="3.40.109.10">
    <property type="entry name" value="NADH Oxidase"/>
    <property type="match status" value="1"/>
</dbReference>
<keyword evidence="4" id="KW-0288">FMN</keyword>
<evidence type="ECO:0000256" key="6">
    <source>
        <dbReference type="ARBA" id="ARBA00023002"/>
    </source>
</evidence>
<dbReference type="EMBL" id="CP042437">
    <property type="protein sequence ID" value="QEC74533.1"/>
    <property type="molecule type" value="Genomic_DNA"/>
</dbReference>
<dbReference type="Proteomes" id="UP000321362">
    <property type="component" value="Chromosome"/>
</dbReference>
<dbReference type="PANTHER" id="PTHR43821:SF1">
    <property type="entry name" value="NAD(P)H NITROREDUCTASE YDJA-RELATED"/>
    <property type="match status" value="1"/>
</dbReference>
<dbReference type="AlphaFoldDB" id="A0A5B8VTC6"/>
<protein>
    <submittedName>
        <fullName evidence="9">Nitroreductase</fullName>
    </submittedName>
</protein>
<evidence type="ECO:0000256" key="1">
    <source>
        <dbReference type="ARBA" id="ARBA00001917"/>
    </source>
</evidence>
<dbReference type="InterPro" id="IPR000415">
    <property type="entry name" value="Nitroreductase-like"/>
</dbReference>
<evidence type="ECO:0000313" key="10">
    <source>
        <dbReference type="Proteomes" id="UP000321362"/>
    </source>
</evidence>
<name>A0A5B8VTC6_9SPHI</name>
<keyword evidence="5" id="KW-0521">NADP</keyword>
<sequence length="193" mass="21340">MDSNSFATIASIIKTRRSVKPVVMNGNKAPNGHVAALLELADWAPTHGFTEPWRFIVYEDPTMFCQIHADVYKQGVSAEEFNETVYTNLQHQGDKASHVIIAVMERGSLLKIPAFEEVAAVSSAIQNILLGATALSMASFWSTGGAILKPAFKDFLQLRDEDQVMGVLYLGYADQNPEGKRTIPLENKVKWVK</sequence>
<dbReference type="InterPro" id="IPR026021">
    <property type="entry name" value="YdjA-like"/>
</dbReference>
<proteinExistence type="inferred from homology"/>
<dbReference type="GO" id="GO:0016491">
    <property type="term" value="F:oxidoreductase activity"/>
    <property type="evidence" value="ECO:0007669"/>
    <property type="project" value="UniProtKB-KW"/>
</dbReference>
<feature type="domain" description="Nitroreductase" evidence="8">
    <location>
        <begin position="13"/>
        <end position="172"/>
    </location>
</feature>
<dbReference type="KEGG" id="mgk:FSB76_00670"/>
<evidence type="ECO:0000256" key="4">
    <source>
        <dbReference type="ARBA" id="ARBA00022643"/>
    </source>
</evidence>
<evidence type="ECO:0000256" key="5">
    <source>
        <dbReference type="ARBA" id="ARBA00022857"/>
    </source>
</evidence>
<dbReference type="RefSeq" id="WP_147051691.1">
    <property type="nucleotide sequence ID" value="NZ_CP042437.1"/>
</dbReference>
<dbReference type="OrthoDB" id="9804207at2"/>
<comment type="similarity">
    <text evidence="2">Belongs to the nitroreductase family.</text>
</comment>
<evidence type="ECO:0000259" key="8">
    <source>
        <dbReference type="Pfam" id="PF00881"/>
    </source>
</evidence>
<gene>
    <name evidence="9" type="ORF">FSB76_00670</name>
</gene>
<dbReference type="InterPro" id="IPR052530">
    <property type="entry name" value="NAD(P)H_nitroreductase"/>
</dbReference>
<keyword evidence="7" id="KW-0520">NAD</keyword>
<dbReference type="InterPro" id="IPR029479">
    <property type="entry name" value="Nitroreductase"/>
</dbReference>
<comment type="cofactor">
    <cofactor evidence="1">
        <name>FMN</name>
        <dbReference type="ChEBI" id="CHEBI:58210"/>
    </cofactor>
</comment>
<reference evidence="9 10" key="1">
    <citation type="journal article" date="2013" name="J. Microbiol.">
        <title>Mucilaginibacter ginsenosidivorax sp. nov., with ginsenoside converting activity isolated from sediment.</title>
        <authorList>
            <person name="Kim J.K."/>
            <person name="Choi T.E."/>
            <person name="Liu Q.M."/>
            <person name="Park H.Y."/>
            <person name="Yi T.H."/>
            <person name="Yoon M.H."/>
            <person name="Kim S.C."/>
            <person name="Im W.T."/>
        </authorList>
    </citation>
    <scope>NUCLEOTIDE SEQUENCE [LARGE SCALE GENOMIC DNA]</scope>
    <source>
        <strain evidence="9 10">KHI28</strain>
    </source>
</reference>
<keyword evidence="10" id="KW-1185">Reference proteome</keyword>
<evidence type="ECO:0000256" key="2">
    <source>
        <dbReference type="ARBA" id="ARBA00007118"/>
    </source>
</evidence>
<evidence type="ECO:0000256" key="7">
    <source>
        <dbReference type="ARBA" id="ARBA00023027"/>
    </source>
</evidence>
<evidence type="ECO:0000256" key="3">
    <source>
        <dbReference type="ARBA" id="ARBA00022630"/>
    </source>
</evidence>
<dbReference type="PANTHER" id="PTHR43821">
    <property type="entry name" value="NAD(P)H NITROREDUCTASE YDJA-RELATED"/>
    <property type="match status" value="1"/>
</dbReference>
<accession>A0A5B8VTC6</accession>
<dbReference type="Pfam" id="PF00881">
    <property type="entry name" value="Nitroreductase"/>
    <property type="match status" value="1"/>
</dbReference>
<keyword evidence="3" id="KW-0285">Flavoprotein</keyword>
<dbReference type="CDD" id="cd02135">
    <property type="entry name" value="YdjA-like"/>
    <property type="match status" value="1"/>
</dbReference>
<organism evidence="9 10">
    <name type="scientific">Mucilaginibacter ginsenosidivorax</name>
    <dbReference type="NCBI Taxonomy" id="862126"/>
    <lineage>
        <taxon>Bacteria</taxon>
        <taxon>Pseudomonadati</taxon>
        <taxon>Bacteroidota</taxon>
        <taxon>Sphingobacteriia</taxon>
        <taxon>Sphingobacteriales</taxon>
        <taxon>Sphingobacteriaceae</taxon>
        <taxon>Mucilaginibacter</taxon>
    </lineage>
</organism>
<dbReference type="SUPFAM" id="SSF55469">
    <property type="entry name" value="FMN-dependent nitroreductase-like"/>
    <property type="match status" value="1"/>
</dbReference>
<keyword evidence="6" id="KW-0560">Oxidoreductase</keyword>
<evidence type="ECO:0000313" key="9">
    <source>
        <dbReference type="EMBL" id="QEC74533.1"/>
    </source>
</evidence>